<feature type="compositionally biased region" description="Polar residues" evidence="1">
    <location>
        <begin position="49"/>
        <end position="59"/>
    </location>
</feature>
<reference evidence="3" key="1">
    <citation type="journal article" date="2014" name="Proc. Natl. Acad. Sci. U.S.A.">
        <title>Extensive sampling of basidiomycete genomes demonstrates inadequacy of the white-rot/brown-rot paradigm for wood decay fungi.</title>
        <authorList>
            <person name="Riley R."/>
            <person name="Salamov A.A."/>
            <person name="Brown D.W."/>
            <person name="Nagy L.G."/>
            <person name="Floudas D."/>
            <person name="Held B.W."/>
            <person name="Levasseur A."/>
            <person name="Lombard V."/>
            <person name="Morin E."/>
            <person name="Otillar R."/>
            <person name="Lindquist E.A."/>
            <person name="Sun H."/>
            <person name="LaButti K.M."/>
            <person name="Schmutz J."/>
            <person name="Jabbour D."/>
            <person name="Luo H."/>
            <person name="Baker S.E."/>
            <person name="Pisabarro A.G."/>
            <person name="Walton J.D."/>
            <person name="Blanchette R.A."/>
            <person name="Henrissat B."/>
            <person name="Martin F."/>
            <person name="Cullen D."/>
            <person name="Hibbett D.S."/>
            <person name="Grigoriev I.V."/>
        </authorList>
    </citation>
    <scope>NUCLEOTIDE SEQUENCE [LARGE SCALE GENOMIC DNA]</scope>
    <source>
        <strain evidence="3">FD-172 SS1</strain>
    </source>
</reference>
<protein>
    <submittedName>
        <fullName evidence="2">Uncharacterized protein</fullName>
    </submittedName>
</protein>
<proteinExistence type="predicted"/>
<dbReference type="InParanoid" id="A0A067LUP1"/>
<feature type="region of interest" description="Disordered" evidence="1">
    <location>
        <begin position="1"/>
        <end position="204"/>
    </location>
</feature>
<dbReference type="AlphaFoldDB" id="A0A067LUP1"/>
<evidence type="ECO:0000256" key="1">
    <source>
        <dbReference type="SAM" id="MobiDB-lite"/>
    </source>
</evidence>
<name>A0A067LUP1_BOTB1</name>
<gene>
    <name evidence="2" type="ORF">BOTBODRAFT_60230</name>
</gene>
<organism evidence="2 3">
    <name type="scientific">Botryobasidium botryosum (strain FD-172 SS1)</name>
    <dbReference type="NCBI Taxonomy" id="930990"/>
    <lineage>
        <taxon>Eukaryota</taxon>
        <taxon>Fungi</taxon>
        <taxon>Dikarya</taxon>
        <taxon>Basidiomycota</taxon>
        <taxon>Agaricomycotina</taxon>
        <taxon>Agaricomycetes</taxon>
        <taxon>Cantharellales</taxon>
        <taxon>Botryobasidiaceae</taxon>
        <taxon>Botryobasidium</taxon>
    </lineage>
</organism>
<evidence type="ECO:0000313" key="2">
    <source>
        <dbReference type="EMBL" id="KDQ07058.1"/>
    </source>
</evidence>
<accession>A0A067LUP1</accession>
<feature type="compositionally biased region" description="Basic residues" evidence="1">
    <location>
        <begin position="26"/>
        <end position="37"/>
    </location>
</feature>
<dbReference type="EMBL" id="KL198116">
    <property type="protein sequence ID" value="KDQ07058.1"/>
    <property type="molecule type" value="Genomic_DNA"/>
</dbReference>
<sequence length="432" mass="46953">MSHPSSSRNTLGAGSQRYGASSSHPPLRRATKRRRSYTRATEESDRASSRPSSPTSDNASPVPRRRPRRQPRPLTPEPAMLGQSISDQHPRPPAARASTPSDHDSLFSEPEAEPPVRTSDLIRFGWKSAESAPRKPTGETSKPSTVLVYRNGKLRSHRPALKTAVPTPKTVDPAPAAPPAEDCDELAPYESEPEETPDDDTAGLSLVPEGSSSLKFGRASGPLAHAKPTMWKKPKQIPALQHHDLESHGLPSYTPPTAASNTRTILQPAFFVSFPSFSGPNSQITEPLSFEVVLNQVGYHLAHVLQGCNGVEMGNLYALSQLTTLVSPVSMGSKGSACVKSNAPSRTEPHSSQEKLLKSFSEYLRREKKFYLANRTSASRWGSADTDTFAFLSSKSKDACRSLDVHPALVGLSEALVIVHVHGRVQHFENKE</sequence>
<dbReference type="Proteomes" id="UP000027195">
    <property type="component" value="Unassembled WGS sequence"/>
</dbReference>
<dbReference type="HOGENOM" id="CLU_634568_0_0_1"/>
<evidence type="ECO:0000313" key="3">
    <source>
        <dbReference type="Proteomes" id="UP000027195"/>
    </source>
</evidence>
<keyword evidence="3" id="KW-1185">Reference proteome</keyword>
<feature type="compositionally biased region" description="Acidic residues" evidence="1">
    <location>
        <begin position="181"/>
        <end position="201"/>
    </location>
</feature>
<feature type="compositionally biased region" description="Polar residues" evidence="1">
    <location>
        <begin position="1"/>
        <end position="24"/>
    </location>
</feature>
<feature type="compositionally biased region" description="Low complexity" evidence="1">
    <location>
        <begin position="162"/>
        <end position="174"/>
    </location>
</feature>